<evidence type="ECO:0000313" key="1">
    <source>
        <dbReference type="EMBL" id="CDN96617.1"/>
    </source>
</evidence>
<name>A0A060RF55_ECOLX</name>
<protein>
    <submittedName>
        <fullName evidence="1">Uncharacterized protein</fullName>
    </submittedName>
</protein>
<sequence length="41" mass="4809">MLLNHTAATRRRTFDHQQQLIQKGFEKGIQLARQESHSEGF</sequence>
<geneLocation type="plasmid" evidence="1">
    <name>pIS04_68</name>
</geneLocation>
<dbReference type="EMBL" id="HG963476">
    <property type="protein sequence ID" value="CDN96617.1"/>
    <property type="molecule type" value="Genomic_DNA"/>
</dbReference>
<proteinExistence type="predicted"/>
<reference evidence="1" key="2">
    <citation type="submission" date="2014-06" db="EMBL/GenBank/DDBJ databases">
        <title>Type 3 fimbriae encoded on plasmids circumvent cyclic-di-GMP dependent regulation and enforce bacterial interactions via biofilm formation without regulating host motility.</title>
        <authorList>
            <person name="Madsen J.S."/>
            <person name="Riber L."/>
            <person name="Burmolle M."/>
            <person name="Hansen L.H."/>
            <person name="Sorensen S.J."/>
        </authorList>
    </citation>
    <scope>NUCLEOTIDE SEQUENCE [LARGE SCALE GENOMIC DNA]</scope>
    <source>
        <strain evidence="1">IS04</strain>
        <plasmid evidence="1">pIS04_68</plasmid>
    </source>
</reference>
<accession>A0A060RF55</accession>
<reference evidence="1" key="1">
    <citation type="submission" date="2014-02" db="EMBL/GenBank/DDBJ databases">
        <authorList>
            <person name="Madsen J."/>
        </authorList>
    </citation>
    <scope>NUCLEOTIDE SEQUENCE [LARGE SCALE GENOMIC DNA]</scope>
    <source>
        <strain evidence="1">IS04</strain>
        <plasmid evidence="1">pIS04_68</plasmid>
    </source>
</reference>
<dbReference type="AlphaFoldDB" id="A0A060RF55"/>
<organism evidence="1">
    <name type="scientific">Escherichia coli</name>
    <dbReference type="NCBI Taxonomy" id="562"/>
    <lineage>
        <taxon>Bacteria</taxon>
        <taxon>Pseudomonadati</taxon>
        <taxon>Pseudomonadota</taxon>
        <taxon>Gammaproteobacteria</taxon>
        <taxon>Enterobacterales</taxon>
        <taxon>Enterobacteriaceae</taxon>
        <taxon>Escherichia</taxon>
    </lineage>
</organism>
<keyword evidence="1" id="KW-0614">Plasmid</keyword>